<comment type="caution">
    <text evidence="1">The sequence shown here is derived from an EMBL/GenBank/DDBJ whole genome shotgun (WGS) entry which is preliminary data.</text>
</comment>
<protein>
    <submittedName>
        <fullName evidence="1">J domain-containing protein</fullName>
    </submittedName>
</protein>
<organism evidence="1 2">
    <name type="scientific">Phaeospirillum tilakii</name>
    <dbReference type="NCBI Taxonomy" id="741673"/>
    <lineage>
        <taxon>Bacteria</taxon>
        <taxon>Pseudomonadati</taxon>
        <taxon>Pseudomonadota</taxon>
        <taxon>Alphaproteobacteria</taxon>
        <taxon>Rhodospirillales</taxon>
        <taxon>Rhodospirillaceae</taxon>
        <taxon>Phaeospirillum</taxon>
    </lineage>
</organism>
<accession>A0ABW5CGA3</accession>
<gene>
    <name evidence="1" type="ORF">ACFSNB_14410</name>
</gene>
<keyword evidence="2" id="KW-1185">Reference proteome</keyword>
<evidence type="ECO:0000313" key="2">
    <source>
        <dbReference type="Proteomes" id="UP001597296"/>
    </source>
</evidence>
<sequence length="287" mass="31399">MVVSLRSPARIDGTRIEAGRVPGRFIPWRRPRHPPLFTGAPMRDSVDRDNGDGLLPVQHAYTIPCPSFFRDQVTALAARRGVGVADLAHAVLLTLPGAEIARFPDPGEPAAHDLDLDLVMLAAGPGAAHPWRDRPHLEIRLAPGFDVATLRRALALALALDEGALRLRLEDPSLPVPVAPPPEATYPLVERRQGWREQAQTLAALSEENEELRAIVGVLTFEPLPGGVRTREEALHVLGFPPGAMPDQRTIRAKFRMLATIHHPDSRHGSHQRMSQLNAAIALLRFG</sequence>
<dbReference type="Gene3D" id="1.10.287.110">
    <property type="entry name" value="DnaJ domain"/>
    <property type="match status" value="1"/>
</dbReference>
<dbReference type="RefSeq" id="WP_377317773.1">
    <property type="nucleotide sequence ID" value="NZ_JBHUIY010000033.1"/>
</dbReference>
<proteinExistence type="predicted"/>
<reference evidence="2" key="1">
    <citation type="journal article" date="2019" name="Int. J. Syst. Evol. Microbiol.">
        <title>The Global Catalogue of Microorganisms (GCM) 10K type strain sequencing project: providing services to taxonomists for standard genome sequencing and annotation.</title>
        <authorList>
            <consortium name="The Broad Institute Genomics Platform"/>
            <consortium name="The Broad Institute Genome Sequencing Center for Infectious Disease"/>
            <person name="Wu L."/>
            <person name="Ma J."/>
        </authorList>
    </citation>
    <scope>NUCLEOTIDE SEQUENCE [LARGE SCALE GENOMIC DNA]</scope>
    <source>
        <strain evidence="2">KCTC 15012</strain>
    </source>
</reference>
<name>A0ABW5CGA3_9PROT</name>
<evidence type="ECO:0000313" key="1">
    <source>
        <dbReference type="EMBL" id="MFD2235003.1"/>
    </source>
</evidence>
<dbReference type="EMBL" id="JBHUIY010000033">
    <property type="protein sequence ID" value="MFD2235003.1"/>
    <property type="molecule type" value="Genomic_DNA"/>
</dbReference>
<dbReference type="InterPro" id="IPR036869">
    <property type="entry name" value="J_dom_sf"/>
</dbReference>
<dbReference type="Proteomes" id="UP001597296">
    <property type="component" value="Unassembled WGS sequence"/>
</dbReference>
<dbReference type="SUPFAM" id="SSF46565">
    <property type="entry name" value="Chaperone J-domain"/>
    <property type="match status" value="1"/>
</dbReference>